<dbReference type="InterPro" id="IPR000653">
    <property type="entry name" value="DegT/StrS_aminotransferase"/>
</dbReference>
<keyword evidence="2 4" id="KW-0663">Pyridoxal phosphate</keyword>
<dbReference type="Gene3D" id="3.40.640.10">
    <property type="entry name" value="Type I PLP-dependent aspartate aminotransferase-like (Major domain)"/>
    <property type="match status" value="1"/>
</dbReference>
<dbReference type="InterPro" id="IPR015422">
    <property type="entry name" value="PyrdxlP-dep_Trfase_small"/>
</dbReference>
<evidence type="ECO:0000256" key="4">
    <source>
        <dbReference type="RuleBase" id="RU004508"/>
    </source>
</evidence>
<dbReference type="InterPro" id="IPR015424">
    <property type="entry name" value="PyrdxlP-dep_Trfase"/>
</dbReference>
<dbReference type="SUPFAM" id="SSF53383">
    <property type="entry name" value="PLP-dependent transferases"/>
    <property type="match status" value="1"/>
</dbReference>
<dbReference type="GO" id="GO:0008483">
    <property type="term" value="F:transaminase activity"/>
    <property type="evidence" value="ECO:0007669"/>
    <property type="project" value="TreeGrafter"/>
</dbReference>
<comment type="cofactor">
    <cofactor evidence="1">
        <name>pyridoxal 5'-phosphate</name>
        <dbReference type="ChEBI" id="CHEBI:597326"/>
    </cofactor>
</comment>
<protein>
    <submittedName>
        <fullName evidence="5">Lipopolysaccharide biosynthesis protein RfbH</fullName>
    </submittedName>
</protein>
<dbReference type="CDD" id="cd00616">
    <property type="entry name" value="AHBA_syn"/>
    <property type="match status" value="1"/>
</dbReference>
<proteinExistence type="inferred from homology"/>
<name>A0A1G2HS65_9BACT</name>
<comment type="similarity">
    <text evidence="3 4">Belongs to the DegT/DnrJ/EryC1 family.</text>
</comment>
<dbReference type="AlphaFoldDB" id="A0A1G2HS65"/>
<comment type="caution">
    <text evidence="5">The sequence shown here is derived from an EMBL/GenBank/DDBJ whole genome shotgun (WGS) entry which is preliminary data.</text>
</comment>
<gene>
    <name evidence="5" type="ORF">A2822_02630</name>
</gene>
<dbReference type="InterPro" id="IPR015421">
    <property type="entry name" value="PyrdxlP-dep_Trfase_major"/>
</dbReference>
<reference evidence="5 6" key="1">
    <citation type="journal article" date="2016" name="Nat. Commun.">
        <title>Thousands of microbial genomes shed light on interconnected biogeochemical processes in an aquifer system.</title>
        <authorList>
            <person name="Anantharaman K."/>
            <person name="Brown C.T."/>
            <person name="Hug L.A."/>
            <person name="Sharon I."/>
            <person name="Castelle C.J."/>
            <person name="Probst A.J."/>
            <person name="Thomas B.C."/>
            <person name="Singh A."/>
            <person name="Wilkins M.J."/>
            <person name="Karaoz U."/>
            <person name="Brodie E.L."/>
            <person name="Williams K.H."/>
            <person name="Hubbard S.S."/>
            <person name="Banfield J.F."/>
        </authorList>
    </citation>
    <scope>NUCLEOTIDE SEQUENCE [LARGE SCALE GENOMIC DNA]</scope>
</reference>
<sequence>MSEESIRKEIFKKVEEFHRSKKPRPFVPGKTPVPYGGRVYDEKEMVGLVDASLDFYLTAGRFAKKFQEEFSKFLGVKHCVLTNSGSSANLLAVTALTSQKLGKRRLVPGDEIITVAAGFPTTLNPIIQNGLVPVFVDVELGNYNIDIVKLKKAITKRTRAIFIAHTLGNPFNLDEILKLKKKHKLWLIEDCCDALGAKYQGKYVGTFGDMGTCSFYPGHQITMGEGGTVTTNNPLLYTILVSLKDWGRDFINDPKKNTEKKRFSYKFGKLPFGYDHRYVYSHIGYNLNVTDMQPAIGLAQLKKLPAFMQARKKNAARLQKFLANYEPYLMLPTVLPKSAPCWWALPLLVKKNPHFTRNDMVLYLEKNLIATRPLFGGNLLKQPAYGHIKHRVAGSLENSDTVMHSVFMVGVYPGIKEAQMQHIINTLKRFFYAHRIL</sequence>
<evidence type="ECO:0000313" key="5">
    <source>
        <dbReference type="EMBL" id="OGZ65384.1"/>
    </source>
</evidence>
<dbReference type="EMBL" id="MHOP01000023">
    <property type="protein sequence ID" value="OGZ65384.1"/>
    <property type="molecule type" value="Genomic_DNA"/>
</dbReference>
<dbReference type="Proteomes" id="UP000178774">
    <property type="component" value="Unassembled WGS sequence"/>
</dbReference>
<accession>A0A1G2HS65</accession>
<dbReference type="FunFam" id="3.40.640.10:FF:000079">
    <property type="entry name" value="LPS biosynthesis protein"/>
    <property type="match status" value="1"/>
</dbReference>
<evidence type="ECO:0000256" key="2">
    <source>
        <dbReference type="ARBA" id="ARBA00022898"/>
    </source>
</evidence>
<dbReference type="GO" id="GO:0000271">
    <property type="term" value="P:polysaccharide biosynthetic process"/>
    <property type="evidence" value="ECO:0007669"/>
    <property type="project" value="TreeGrafter"/>
</dbReference>
<dbReference type="NCBIfam" id="NF011936">
    <property type="entry name" value="PRK15407.1"/>
    <property type="match status" value="1"/>
</dbReference>
<dbReference type="Pfam" id="PF01041">
    <property type="entry name" value="DegT_DnrJ_EryC1"/>
    <property type="match status" value="1"/>
</dbReference>
<dbReference type="PANTHER" id="PTHR30244">
    <property type="entry name" value="TRANSAMINASE"/>
    <property type="match status" value="1"/>
</dbReference>
<dbReference type="PANTHER" id="PTHR30244:SF34">
    <property type="entry name" value="DTDP-4-AMINO-4,6-DIDEOXYGALACTOSE TRANSAMINASE"/>
    <property type="match status" value="1"/>
</dbReference>
<dbReference type="GO" id="GO:0030170">
    <property type="term" value="F:pyridoxal phosphate binding"/>
    <property type="evidence" value="ECO:0007669"/>
    <property type="project" value="TreeGrafter"/>
</dbReference>
<evidence type="ECO:0000256" key="1">
    <source>
        <dbReference type="ARBA" id="ARBA00001933"/>
    </source>
</evidence>
<evidence type="ECO:0000313" key="6">
    <source>
        <dbReference type="Proteomes" id="UP000178774"/>
    </source>
</evidence>
<evidence type="ECO:0000256" key="3">
    <source>
        <dbReference type="ARBA" id="ARBA00037999"/>
    </source>
</evidence>
<dbReference type="PIRSF" id="PIRSF000390">
    <property type="entry name" value="PLP_StrS"/>
    <property type="match status" value="1"/>
</dbReference>
<organism evidence="5 6">
    <name type="scientific">Candidatus Staskawiczbacteria bacterium RIFCSPHIGHO2_01_FULL_41_41</name>
    <dbReference type="NCBI Taxonomy" id="1802203"/>
    <lineage>
        <taxon>Bacteria</taxon>
        <taxon>Candidatus Staskawicziibacteriota</taxon>
    </lineage>
</organism>
<dbReference type="Gene3D" id="3.90.1150.10">
    <property type="entry name" value="Aspartate Aminotransferase, domain 1"/>
    <property type="match status" value="1"/>
</dbReference>